<dbReference type="EMBL" id="MU839008">
    <property type="protein sequence ID" value="KAK1767369.1"/>
    <property type="molecule type" value="Genomic_DNA"/>
</dbReference>
<accession>A0AAJ0FM29</accession>
<protein>
    <submittedName>
        <fullName evidence="2">Uncharacterized protein</fullName>
    </submittedName>
</protein>
<dbReference type="Proteomes" id="UP001244011">
    <property type="component" value="Unassembled WGS sequence"/>
</dbReference>
<feature type="compositionally biased region" description="Low complexity" evidence="1">
    <location>
        <begin position="44"/>
        <end position="54"/>
    </location>
</feature>
<feature type="region of interest" description="Disordered" evidence="1">
    <location>
        <begin position="1"/>
        <end position="69"/>
    </location>
</feature>
<gene>
    <name evidence="2" type="ORF">QBC33DRAFT_538119</name>
</gene>
<evidence type="ECO:0000313" key="2">
    <source>
        <dbReference type="EMBL" id="KAK1767369.1"/>
    </source>
</evidence>
<sequence>MAKLEKQTEEEGWRELARLLPVPVQESLQRRPRHNLDQEELPRSSSSSSNNASSMLRDSPEPSDEDEDILPCKTCVGRIGRDVNHRCIMKSGRNARRCMACAKGNHTCPALPEGARTAVKTMMSAAIKLRAKAITDKEFKKLYSKTRKAIRDAEAKGEEDGDVGYPNIDRMSQEELLRALLRETLRKNREAENGTKKGGKVIK</sequence>
<evidence type="ECO:0000256" key="1">
    <source>
        <dbReference type="SAM" id="MobiDB-lite"/>
    </source>
</evidence>
<reference evidence="2" key="1">
    <citation type="submission" date="2023-06" db="EMBL/GenBank/DDBJ databases">
        <title>Genome-scale phylogeny and comparative genomics of the fungal order Sordariales.</title>
        <authorList>
            <consortium name="Lawrence Berkeley National Laboratory"/>
            <person name="Hensen N."/>
            <person name="Bonometti L."/>
            <person name="Westerberg I."/>
            <person name="Brannstrom I.O."/>
            <person name="Guillou S."/>
            <person name="Cros-Aarteil S."/>
            <person name="Calhoun S."/>
            <person name="Haridas S."/>
            <person name="Kuo A."/>
            <person name="Mondo S."/>
            <person name="Pangilinan J."/>
            <person name="Riley R."/>
            <person name="Labutti K."/>
            <person name="Andreopoulos B."/>
            <person name="Lipzen A."/>
            <person name="Chen C."/>
            <person name="Yanf M."/>
            <person name="Daum C."/>
            <person name="Ng V."/>
            <person name="Clum A."/>
            <person name="Steindorff A."/>
            <person name="Ohm R."/>
            <person name="Martin F."/>
            <person name="Silar P."/>
            <person name="Natvig D."/>
            <person name="Lalanne C."/>
            <person name="Gautier V."/>
            <person name="Ament-Velasquez S.L."/>
            <person name="Kruys A."/>
            <person name="Hutchinson M.I."/>
            <person name="Powell A.J."/>
            <person name="Barry K."/>
            <person name="Miller A.N."/>
            <person name="Grigoriev I.V."/>
            <person name="Debuchy R."/>
            <person name="Gladieux P."/>
            <person name="Thoren M.H."/>
            <person name="Johannesson H."/>
        </authorList>
    </citation>
    <scope>NUCLEOTIDE SEQUENCE</scope>
    <source>
        <strain evidence="2">8032-3</strain>
    </source>
</reference>
<feature type="compositionally biased region" description="Basic and acidic residues" evidence="1">
    <location>
        <begin position="1"/>
        <end position="17"/>
    </location>
</feature>
<keyword evidence="3" id="KW-1185">Reference proteome</keyword>
<dbReference type="GeneID" id="85311040"/>
<name>A0AAJ0FM29_9PEZI</name>
<dbReference type="AlphaFoldDB" id="A0AAJ0FM29"/>
<proteinExistence type="predicted"/>
<comment type="caution">
    <text evidence="2">The sequence shown here is derived from an EMBL/GenBank/DDBJ whole genome shotgun (WGS) entry which is preliminary data.</text>
</comment>
<organism evidence="2 3">
    <name type="scientific">Phialemonium atrogriseum</name>
    <dbReference type="NCBI Taxonomy" id="1093897"/>
    <lineage>
        <taxon>Eukaryota</taxon>
        <taxon>Fungi</taxon>
        <taxon>Dikarya</taxon>
        <taxon>Ascomycota</taxon>
        <taxon>Pezizomycotina</taxon>
        <taxon>Sordariomycetes</taxon>
        <taxon>Sordariomycetidae</taxon>
        <taxon>Cephalothecales</taxon>
        <taxon>Cephalothecaceae</taxon>
        <taxon>Phialemonium</taxon>
    </lineage>
</organism>
<evidence type="ECO:0000313" key="3">
    <source>
        <dbReference type="Proteomes" id="UP001244011"/>
    </source>
</evidence>
<dbReference type="RefSeq" id="XP_060283582.1">
    <property type="nucleotide sequence ID" value="XM_060427853.1"/>
</dbReference>